<dbReference type="CDD" id="cd20076">
    <property type="entry name" value="XPF_nuclease_FAAP24"/>
    <property type="match status" value="1"/>
</dbReference>
<dbReference type="InterPro" id="IPR026985">
    <property type="entry name" value="FAAP24"/>
</dbReference>
<dbReference type="PANTHER" id="PTHR31786:SF2">
    <property type="entry name" value="FANCONI ANEMIA CORE COMPLEX-ASSOCIATED PROTEIN 24"/>
    <property type="match status" value="1"/>
</dbReference>
<reference evidence="2 3" key="1">
    <citation type="journal article" date="2007" name="Science">
        <title>Sea anemone genome reveals ancestral eumetazoan gene repertoire and genomic organization.</title>
        <authorList>
            <person name="Putnam N.H."/>
            <person name="Srivastava M."/>
            <person name="Hellsten U."/>
            <person name="Dirks B."/>
            <person name="Chapman J."/>
            <person name="Salamov A."/>
            <person name="Terry A."/>
            <person name="Shapiro H."/>
            <person name="Lindquist E."/>
            <person name="Kapitonov V.V."/>
            <person name="Jurka J."/>
            <person name="Genikhovich G."/>
            <person name="Grigoriev I.V."/>
            <person name="Lucas S.M."/>
            <person name="Steele R.E."/>
            <person name="Finnerty J.R."/>
            <person name="Technau U."/>
            <person name="Martindale M.Q."/>
            <person name="Rokhsar D.S."/>
        </authorList>
    </citation>
    <scope>NUCLEOTIDE SEQUENCE [LARGE SCALE GENOMIC DNA]</scope>
    <source>
        <strain evidence="3">CH2 X CH6</strain>
    </source>
</reference>
<dbReference type="PANTHER" id="PTHR31786">
    <property type="entry name" value="FANCONI ANEMIA CORE COMPLEX-ASSOCIATED PROTEIN 24"/>
    <property type="match status" value="1"/>
</dbReference>
<gene>
    <name evidence="2" type="ORF">NEMVEDRAFT_v1g208222</name>
</gene>
<dbReference type="GO" id="GO:0043240">
    <property type="term" value="C:Fanconi anaemia nuclear complex"/>
    <property type="evidence" value="ECO:0000318"/>
    <property type="project" value="GO_Central"/>
</dbReference>
<dbReference type="Gene3D" id="1.10.150.20">
    <property type="entry name" value="5' to 3' exonuclease, C-terminal subdomain"/>
    <property type="match status" value="1"/>
</dbReference>
<dbReference type="SUPFAM" id="SSF47781">
    <property type="entry name" value="RuvA domain 2-like"/>
    <property type="match status" value="1"/>
</dbReference>
<dbReference type="FunCoup" id="A7S817">
    <property type="interactions" value="175"/>
</dbReference>
<dbReference type="eggNOG" id="KOG2841">
    <property type="taxonomic scope" value="Eukaryota"/>
</dbReference>
<name>A7S817_NEMVE</name>
<protein>
    <recommendedName>
        <fullName evidence="1">Fanconi anemia core complex-associated protein 24 pseudonuclease domain-containing protein</fullName>
    </recommendedName>
</protein>
<accession>A7S817</accession>
<dbReference type="CDD" id="cd09897">
    <property type="entry name" value="H3TH_FEN1-XPG-like"/>
    <property type="match status" value="1"/>
</dbReference>
<keyword evidence="3" id="KW-1185">Reference proteome</keyword>
<dbReference type="OrthoDB" id="5975714at2759"/>
<dbReference type="PhylomeDB" id="A7S817"/>
<dbReference type="FunFam" id="3.40.50.10130:FF:000029">
    <property type="entry name" value="Predicted protein"/>
    <property type="match status" value="1"/>
</dbReference>
<dbReference type="GO" id="GO:0003682">
    <property type="term" value="F:chromatin binding"/>
    <property type="evidence" value="ECO:0000318"/>
    <property type="project" value="GO_Central"/>
</dbReference>
<dbReference type="Pfam" id="PF14520">
    <property type="entry name" value="HHH_5"/>
    <property type="match status" value="1"/>
</dbReference>
<feature type="domain" description="Fanconi anemia core complex-associated protein 24 pseudonuclease" evidence="1">
    <location>
        <begin position="14"/>
        <end position="135"/>
    </location>
</feature>
<dbReference type="InParanoid" id="A7S817"/>
<dbReference type="OMA" id="GPVHVPF"/>
<dbReference type="EMBL" id="DS469595">
    <property type="protein sequence ID" value="EDO40215.1"/>
    <property type="molecule type" value="Genomic_DNA"/>
</dbReference>
<evidence type="ECO:0000259" key="1">
    <source>
        <dbReference type="Pfam" id="PF17949"/>
    </source>
</evidence>
<dbReference type="HOGENOM" id="CLU_111628_0_0_1"/>
<dbReference type="Gene3D" id="3.40.50.10130">
    <property type="match status" value="1"/>
</dbReference>
<dbReference type="Pfam" id="PF17949">
    <property type="entry name" value="PND"/>
    <property type="match status" value="1"/>
</dbReference>
<evidence type="ECO:0000313" key="3">
    <source>
        <dbReference type="Proteomes" id="UP000001593"/>
    </source>
</evidence>
<evidence type="ECO:0000313" key="2">
    <source>
        <dbReference type="EMBL" id="EDO40215.1"/>
    </source>
</evidence>
<dbReference type="KEGG" id="nve:5511903"/>
<proteinExistence type="predicted"/>
<organism evidence="2 3">
    <name type="scientific">Nematostella vectensis</name>
    <name type="common">Starlet sea anemone</name>
    <dbReference type="NCBI Taxonomy" id="45351"/>
    <lineage>
        <taxon>Eukaryota</taxon>
        <taxon>Metazoa</taxon>
        <taxon>Cnidaria</taxon>
        <taxon>Anthozoa</taxon>
        <taxon>Hexacorallia</taxon>
        <taxon>Actiniaria</taxon>
        <taxon>Edwardsiidae</taxon>
        <taxon>Nematostella</taxon>
    </lineage>
</organism>
<dbReference type="InterPro" id="IPR040646">
    <property type="entry name" value="PND"/>
</dbReference>
<sequence>MAAPSTPRLHGALIPSGHVLLSEKWRDSEIGRSIKENHIRIMYDDHMSLVDFHPSNKVAIVFLSEAELIGGIDYKGRILKLTKSSFRCIVIAERTPLSEQYFAALQKFVVIERSLALLPVTTQSEAGKIIAHMVKMENKPANNPYRIKMKPVQTDKALLGTVQSIPGLGQKKALALLKEFKSIEVISRASVEAMSRVVGKACAEQVKTFIDNSNGRGAIRKQLIEHKQS</sequence>
<dbReference type="GO" id="GO:0036297">
    <property type="term" value="P:interstrand cross-link repair"/>
    <property type="evidence" value="ECO:0007669"/>
    <property type="project" value="InterPro"/>
</dbReference>
<dbReference type="STRING" id="45351.A7S817"/>
<dbReference type="Proteomes" id="UP000001593">
    <property type="component" value="Unassembled WGS sequence"/>
</dbReference>
<dbReference type="InterPro" id="IPR010994">
    <property type="entry name" value="RuvA_2-like"/>
</dbReference>
<dbReference type="AlphaFoldDB" id="A7S817"/>